<evidence type="ECO:0000313" key="2">
    <source>
        <dbReference type="Proteomes" id="UP000244090"/>
    </source>
</evidence>
<keyword evidence="2" id="KW-1185">Reference proteome</keyword>
<proteinExistence type="predicted"/>
<sequence>MEKENAFNEEEIKLRVLLIIEKNGSIDDLYNAGFKYFQITKFLKEEISNNNAEFVDDKLVITKKGIKEKQRLIELLKIEKLEKFVMPQLSSKKIDLINLNDVFIPSEDELTF</sequence>
<comment type="caution">
    <text evidence="1">The sequence shown here is derived from an EMBL/GenBank/DDBJ whole genome shotgun (WGS) entry which is preliminary data.</text>
</comment>
<organism evidence="1 2">
    <name type="scientific">Kordia periserrulae</name>
    <dbReference type="NCBI Taxonomy" id="701523"/>
    <lineage>
        <taxon>Bacteria</taxon>
        <taxon>Pseudomonadati</taxon>
        <taxon>Bacteroidota</taxon>
        <taxon>Flavobacteriia</taxon>
        <taxon>Flavobacteriales</taxon>
        <taxon>Flavobacteriaceae</taxon>
        <taxon>Kordia</taxon>
    </lineage>
</organism>
<gene>
    <name evidence="1" type="ORF">C8N46_104114</name>
</gene>
<evidence type="ECO:0000313" key="1">
    <source>
        <dbReference type="EMBL" id="PTX61471.1"/>
    </source>
</evidence>
<accession>A0A2T6BZH3</accession>
<dbReference type="EMBL" id="QBKT01000004">
    <property type="protein sequence ID" value="PTX61471.1"/>
    <property type="molecule type" value="Genomic_DNA"/>
</dbReference>
<reference evidence="1 2" key="1">
    <citation type="submission" date="2018-04" db="EMBL/GenBank/DDBJ databases">
        <title>Genomic Encyclopedia of Archaeal and Bacterial Type Strains, Phase II (KMG-II): from individual species to whole genera.</title>
        <authorList>
            <person name="Goeker M."/>
        </authorList>
    </citation>
    <scope>NUCLEOTIDE SEQUENCE [LARGE SCALE GENOMIC DNA]</scope>
    <source>
        <strain evidence="1 2">DSM 25731</strain>
    </source>
</reference>
<dbReference type="RefSeq" id="WP_108114709.1">
    <property type="nucleotide sequence ID" value="NZ_QBKT01000004.1"/>
</dbReference>
<name>A0A2T6BZH3_9FLAO</name>
<dbReference type="Proteomes" id="UP000244090">
    <property type="component" value="Unassembled WGS sequence"/>
</dbReference>
<dbReference type="AlphaFoldDB" id="A0A2T6BZH3"/>
<protein>
    <submittedName>
        <fullName evidence="1">Uncharacterized protein</fullName>
    </submittedName>
</protein>